<gene>
    <name evidence="7" type="ORF">FHU36_004326</name>
</gene>
<evidence type="ECO:0000256" key="2">
    <source>
        <dbReference type="ARBA" id="ARBA00022617"/>
    </source>
</evidence>
<evidence type="ECO:0000256" key="5">
    <source>
        <dbReference type="ARBA" id="ARBA00023004"/>
    </source>
</evidence>
<dbReference type="Proteomes" id="UP000583800">
    <property type="component" value="Unassembled WGS sequence"/>
</dbReference>
<evidence type="ECO:0008006" key="9">
    <source>
        <dbReference type="Google" id="ProtNLM"/>
    </source>
</evidence>
<dbReference type="GO" id="GO:0005506">
    <property type="term" value="F:iron ion binding"/>
    <property type="evidence" value="ECO:0007669"/>
    <property type="project" value="InterPro"/>
</dbReference>
<sequence length="420" mass="46856">MTRATSTALSSNPTKLAMEIVFKAPNAVTDPYPYYRRLRELAPRCRLTFDQGVALMLTSYDDCHFALTSPHMTHGEQRPRLGDHRGQGKPRTMMYMDGEPHARQRGLVAKALTPRRVGALKDSVAALVDELLDGLEKRIGPGGGEVELVDAFTFRLPVAVIGRLVGVPDTDWEMLRTLTRRASASLEMLAPPDVLRASDEALQEMEDYFGDLLRKRQAEPRDDLMSALAHVEENGERLAASEITAVTVLLFGAGFQTATDAIGNGVTALAANPDQERRLREHPELLKSATEELLRYENPPHLLGRYVHDDTVWPDGTELKAGQHLLIMLGAANRDPARFDDPERLDLGRFAVPEPPAQTLSFAWGPHHCLGIHLARMELQLAYQGLLSRFSKIEVLDEELKWRESNFRGLHELNVRLTPA</sequence>
<dbReference type="GO" id="GO:0004497">
    <property type="term" value="F:monooxygenase activity"/>
    <property type="evidence" value="ECO:0007669"/>
    <property type="project" value="UniProtKB-KW"/>
</dbReference>
<dbReference type="AlphaFoldDB" id="A0A7X0F0L1"/>
<dbReference type="PRINTS" id="PR00359">
    <property type="entry name" value="BP450"/>
</dbReference>
<dbReference type="InterPro" id="IPR036396">
    <property type="entry name" value="Cyt_P450_sf"/>
</dbReference>
<keyword evidence="5" id="KW-0408">Iron</keyword>
<dbReference type="GO" id="GO:0020037">
    <property type="term" value="F:heme binding"/>
    <property type="evidence" value="ECO:0007669"/>
    <property type="project" value="InterPro"/>
</dbReference>
<dbReference type="RefSeq" id="WP_185085666.1">
    <property type="nucleotide sequence ID" value="NZ_JACHJB010000002.1"/>
</dbReference>
<dbReference type="EMBL" id="JACHJB010000002">
    <property type="protein sequence ID" value="MBB6347781.1"/>
    <property type="molecule type" value="Genomic_DNA"/>
</dbReference>
<evidence type="ECO:0000313" key="7">
    <source>
        <dbReference type="EMBL" id="MBB6347781.1"/>
    </source>
</evidence>
<keyword evidence="6" id="KW-0503">Monooxygenase</keyword>
<comment type="caution">
    <text evidence="7">The sequence shown here is derived from an EMBL/GenBank/DDBJ whole genome shotgun (WGS) entry which is preliminary data.</text>
</comment>
<keyword evidence="8" id="KW-1185">Reference proteome</keyword>
<evidence type="ECO:0000256" key="3">
    <source>
        <dbReference type="ARBA" id="ARBA00022723"/>
    </source>
</evidence>
<comment type="similarity">
    <text evidence="1">Belongs to the cytochrome P450 family.</text>
</comment>
<dbReference type="PANTHER" id="PTHR46696">
    <property type="entry name" value="P450, PUTATIVE (EUROFUNG)-RELATED"/>
    <property type="match status" value="1"/>
</dbReference>
<proteinExistence type="inferred from homology"/>
<dbReference type="FunFam" id="1.10.630.10:FF:000018">
    <property type="entry name" value="Cytochrome P450 monooxygenase"/>
    <property type="match status" value="1"/>
</dbReference>
<keyword evidence="2" id="KW-0349">Heme</keyword>
<accession>A0A7X0F0L1</accession>
<protein>
    <recommendedName>
        <fullName evidence="9">Cytochrome P450</fullName>
    </recommendedName>
</protein>
<evidence type="ECO:0000256" key="6">
    <source>
        <dbReference type="ARBA" id="ARBA00023033"/>
    </source>
</evidence>
<name>A0A7X0F0L1_9ACTN</name>
<keyword evidence="3" id="KW-0479">Metal-binding</keyword>
<evidence type="ECO:0000256" key="4">
    <source>
        <dbReference type="ARBA" id="ARBA00023002"/>
    </source>
</evidence>
<evidence type="ECO:0000256" key="1">
    <source>
        <dbReference type="ARBA" id="ARBA00010617"/>
    </source>
</evidence>
<organism evidence="7 8">
    <name type="scientific">Nonomuraea muscovyensis</name>
    <dbReference type="NCBI Taxonomy" id="1124761"/>
    <lineage>
        <taxon>Bacteria</taxon>
        <taxon>Bacillati</taxon>
        <taxon>Actinomycetota</taxon>
        <taxon>Actinomycetes</taxon>
        <taxon>Streptosporangiales</taxon>
        <taxon>Streptosporangiaceae</taxon>
        <taxon>Nonomuraea</taxon>
    </lineage>
</organism>
<dbReference type="InterPro" id="IPR001128">
    <property type="entry name" value="Cyt_P450"/>
</dbReference>
<dbReference type="GO" id="GO:0016705">
    <property type="term" value="F:oxidoreductase activity, acting on paired donors, with incorporation or reduction of molecular oxygen"/>
    <property type="evidence" value="ECO:0007669"/>
    <property type="project" value="InterPro"/>
</dbReference>
<keyword evidence="4" id="KW-0560">Oxidoreductase</keyword>
<evidence type="ECO:0000313" key="8">
    <source>
        <dbReference type="Proteomes" id="UP000583800"/>
    </source>
</evidence>
<dbReference type="Pfam" id="PF00067">
    <property type="entry name" value="p450"/>
    <property type="match status" value="1"/>
</dbReference>
<dbReference type="SUPFAM" id="SSF48264">
    <property type="entry name" value="Cytochrome P450"/>
    <property type="match status" value="1"/>
</dbReference>
<dbReference type="InterPro" id="IPR002397">
    <property type="entry name" value="Cyt_P450_B"/>
</dbReference>
<dbReference type="CDD" id="cd20625">
    <property type="entry name" value="CYP164-like"/>
    <property type="match status" value="1"/>
</dbReference>
<dbReference type="Gene3D" id="1.10.630.10">
    <property type="entry name" value="Cytochrome P450"/>
    <property type="match status" value="1"/>
</dbReference>
<dbReference type="PANTHER" id="PTHR46696:SF1">
    <property type="entry name" value="CYTOCHROME P450 YJIB-RELATED"/>
    <property type="match status" value="1"/>
</dbReference>
<reference evidence="7 8" key="1">
    <citation type="submission" date="2020-08" db="EMBL/GenBank/DDBJ databases">
        <title>Sequencing the genomes of 1000 actinobacteria strains.</title>
        <authorList>
            <person name="Klenk H.-P."/>
        </authorList>
    </citation>
    <scope>NUCLEOTIDE SEQUENCE [LARGE SCALE GENOMIC DNA]</scope>
    <source>
        <strain evidence="7 8">DSM 45913</strain>
    </source>
</reference>